<dbReference type="EMBL" id="NPDU01000060">
    <property type="protein sequence ID" value="PJZ60483.1"/>
    <property type="molecule type" value="Genomic_DNA"/>
</dbReference>
<evidence type="ECO:0000313" key="4">
    <source>
        <dbReference type="Proteomes" id="UP000232188"/>
    </source>
</evidence>
<proteinExistence type="predicted"/>
<name>A0A2M9YMC3_9LEPT</name>
<evidence type="ECO:0000313" key="3">
    <source>
        <dbReference type="Proteomes" id="UP000232149"/>
    </source>
</evidence>
<organism evidence="1 4">
    <name type="scientific">Leptospira adleri</name>
    <dbReference type="NCBI Taxonomy" id="2023186"/>
    <lineage>
        <taxon>Bacteria</taxon>
        <taxon>Pseudomonadati</taxon>
        <taxon>Spirochaetota</taxon>
        <taxon>Spirochaetia</taxon>
        <taxon>Leptospirales</taxon>
        <taxon>Leptospiraceae</taxon>
        <taxon>Leptospira</taxon>
    </lineage>
</organism>
<dbReference type="Proteomes" id="UP000232149">
    <property type="component" value="Unassembled WGS sequence"/>
</dbReference>
<gene>
    <name evidence="2" type="ORF">CH376_18155</name>
    <name evidence="1" type="ORF">CH380_13130</name>
</gene>
<dbReference type="EMBL" id="NPDV01000011">
    <property type="protein sequence ID" value="PJZ52695.1"/>
    <property type="molecule type" value="Genomic_DNA"/>
</dbReference>
<reference evidence="3 4" key="1">
    <citation type="submission" date="2017-07" db="EMBL/GenBank/DDBJ databases">
        <title>Leptospira spp. isolated from tropical soils.</title>
        <authorList>
            <person name="Thibeaux R."/>
            <person name="Iraola G."/>
            <person name="Ferres I."/>
            <person name="Bierque E."/>
            <person name="Girault D."/>
            <person name="Soupe-Gilbert M.-E."/>
            <person name="Picardeau M."/>
            <person name="Goarant C."/>
        </authorList>
    </citation>
    <scope>NUCLEOTIDE SEQUENCE [LARGE SCALE GENOMIC DNA]</scope>
    <source>
        <strain evidence="1 4">FH2-B-C1</strain>
        <strain evidence="2 3">FH2-B-D1</strain>
    </source>
</reference>
<protein>
    <submittedName>
        <fullName evidence="1">Uncharacterized protein</fullName>
    </submittedName>
</protein>
<evidence type="ECO:0000313" key="2">
    <source>
        <dbReference type="EMBL" id="PJZ60483.1"/>
    </source>
</evidence>
<keyword evidence="3" id="KW-1185">Reference proteome</keyword>
<dbReference type="AlphaFoldDB" id="A0A2M9YMC3"/>
<sequence length="67" mass="7762">MISVERVSSVPTFLKGILRSEFRQDRGGVCFPKDHSIFLMEKILKRSFCRSSYKEREGLCACKITVF</sequence>
<comment type="caution">
    <text evidence="1">The sequence shown here is derived from an EMBL/GenBank/DDBJ whole genome shotgun (WGS) entry which is preliminary data.</text>
</comment>
<accession>A0A2M9YMC3</accession>
<dbReference type="Proteomes" id="UP000232188">
    <property type="component" value="Unassembled WGS sequence"/>
</dbReference>
<evidence type="ECO:0000313" key="1">
    <source>
        <dbReference type="EMBL" id="PJZ52695.1"/>
    </source>
</evidence>